<evidence type="ECO:0000313" key="1">
    <source>
        <dbReference type="EnsemblPlants" id="QL02p061167:mrna"/>
    </source>
</evidence>
<sequence>MGSRLIIEQKRARTSSSLPVSPWEASESNPLAQDPLKQMIGLYTCPISTFLKSICSSCKAENYCSDRSDNDDDDGKVVLGEVVAIGCSDCSVMLLEVFFLGFWLRKIPSSSSKTASLKMDSPQQQIHEAKHLGLQLPDQESSTIQFTGQSHHEVGAVGGTNSQGQCISSESDQDEGCGNAKGQMKAGFLLNNSDFMFNPSQVAHSYSMARVPYPYAEPCFGGLLTAYGPQAIVSSTKFNV</sequence>
<dbReference type="Proteomes" id="UP000594261">
    <property type="component" value="Chromosome 2"/>
</dbReference>
<dbReference type="EnsemblPlants" id="QL02p061167:mrna">
    <property type="protein sequence ID" value="QL02p061167:mrna"/>
    <property type="gene ID" value="QL02p061167"/>
</dbReference>
<keyword evidence="2" id="KW-1185">Reference proteome</keyword>
<reference evidence="1" key="2">
    <citation type="submission" date="2021-01" db="UniProtKB">
        <authorList>
            <consortium name="EnsemblPlants"/>
        </authorList>
    </citation>
    <scope>IDENTIFICATION</scope>
</reference>
<evidence type="ECO:0000313" key="2">
    <source>
        <dbReference type="Proteomes" id="UP000594261"/>
    </source>
</evidence>
<name>A0A7N2KXE0_QUELO</name>
<organism evidence="1 2">
    <name type="scientific">Quercus lobata</name>
    <name type="common">Valley oak</name>
    <dbReference type="NCBI Taxonomy" id="97700"/>
    <lineage>
        <taxon>Eukaryota</taxon>
        <taxon>Viridiplantae</taxon>
        <taxon>Streptophyta</taxon>
        <taxon>Embryophyta</taxon>
        <taxon>Tracheophyta</taxon>
        <taxon>Spermatophyta</taxon>
        <taxon>Magnoliopsida</taxon>
        <taxon>eudicotyledons</taxon>
        <taxon>Gunneridae</taxon>
        <taxon>Pentapetalae</taxon>
        <taxon>rosids</taxon>
        <taxon>fabids</taxon>
        <taxon>Fagales</taxon>
        <taxon>Fagaceae</taxon>
        <taxon>Quercus</taxon>
    </lineage>
</organism>
<dbReference type="Gramene" id="QL02p061167:mrna">
    <property type="protein sequence ID" value="QL02p061167:mrna"/>
    <property type="gene ID" value="QL02p061167"/>
</dbReference>
<proteinExistence type="predicted"/>
<dbReference type="AlphaFoldDB" id="A0A7N2KXE0"/>
<accession>A0A7N2KXE0</accession>
<dbReference type="InParanoid" id="A0A7N2KXE0"/>
<protein>
    <submittedName>
        <fullName evidence="1">Uncharacterized protein</fullName>
    </submittedName>
</protein>
<reference evidence="2" key="1">
    <citation type="journal article" date="2016" name="G3 (Bethesda)">
        <title>First Draft Assembly and Annotation of the Genome of a California Endemic Oak Quercus lobata Nee (Fagaceae).</title>
        <authorList>
            <person name="Sork V.L."/>
            <person name="Fitz-Gibbon S.T."/>
            <person name="Puiu D."/>
            <person name="Crepeau M."/>
            <person name="Gugger P.F."/>
            <person name="Sherman R."/>
            <person name="Stevens K."/>
            <person name="Langley C.H."/>
            <person name="Pellegrini M."/>
            <person name="Salzberg S.L."/>
        </authorList>
    </citation>
    <scope>NUCLEOTIDE SEQUENCE [LARGE SCALE GENOMIC DNA]</scope>
    <source>
        <strain evidence="2">cv. SW786</strain>
    </source>
</reference>